<sequence length="60" mass="7333">MIAVAGQWKPWTEREVHEIVARSRERNYLSRLLTHMLAVFRWRMIEQDWRRLLSLLAPSK</sequence>
<dbReference type="AlphaFoldDB" id="A0A0S3F124"/>
<dbReference type="Proteomes" id="UP000056968">
    <property type="component" value="Chromosome"/>
</dbReference>
<dbReference type="KEGG" id="sbd:ATN00_14845"/>
<protein>
    <submittedName>
        <fullName evidence="1">Uncharacterized protein</fullName>
    </submittedName>
</protein>
<reference evidence="1 2" key="1">
    <citation type="submission" date="2015-11" db="EMBL/GenBank/DDBJ databases">
        <title>A Two-component Flavoprotein Monooxygenase System MeaXY Responsible for para-Hydroxylation of 2-Methyl-6-ethylaniline and 2,6-Diethylaniline in Sphingobium baderi DE-13.</title>
        <authorList>
            <person name="Cheng M."/>
            <person name="Meng Q."/>
            <person name="Yang Y."/>
            <person name="Chu C."/>
            <person name="Yan X."/>
            <person name="He J."/>
            <person name="Li S."/>
        </authorList>
    </citation>
    <scope>NUCLEOTIDE SEQUENCE [LARGE SCALE GENOMIC DNA]</scope>
    <source>
        <strain evidence="1 2">DE-13</strain>
    </source>
</reference>
<name>A0A0S3F124_9SPHN</name>
<evidence type="ECO:0000313" key="2">
    <source>
        <dbReference type="Proteomes" id="UP000056968"/>
    </source>
</evidence>
<gene>
    <name evidence="1" type="ORF">ATN00_14845</name>
</gene>
<evidence type="ECO:0000313" key="1">
    <source>
        <dbReference type="EMBL" id="ALR21379.1"/>
    </source>
</evidence>
<dbReference type="EMBL" id="CP013264">
    <property type="protein sequence ID" value="ALR21379.1"/>
    <property type="molecule type" value="Genomic_DNA"/>
</dbReference>
<organism evidence="1 2">
    <name type="scientific">Sphingobium baderi</name>
    <dbReference type="NCBI Taxonomy" id="1332080"/>
    <lineage>
        <taxon>Bacteria</taxon>
        <taxon>Pseudomonadati</taxon>
        <taxon>Pseudomonadota</taxon>
        <taxon>Alphaproteobacteria</taxon>
        <taxon>Sphingomonadales</taxon>
        <taxon>Sphingomonadaceae</taxon>
        <taxon>Sphingobium</taxon>
    </lineage>
</organism>
<proteinExistence type="predicted"/>
<keyword evidence="2" id="KW-1185">Reference proteome</keyword>
<accession>A0A0S3F124</accession>